<evidence type="ECO:0000313" key="2">
    <source>
        <dbReference type="EMBL" id="MCX3063134.1"/>
    </source>
</evidence>
<gene>
    <name evidence="2" type="ORF">OFY01_25920</name>
</gene>
<reference evidence="2" key="1">
    <citation type="submission" date="2022-10" db="EMBL/GenBank/DDBJ databases">
        <title>Streptomyces beihaiensis sp. nov., a chitin degrading actinobacterium, isolated from shrimp pond soil.</title>
        <authorList>
            <person name="Xie J."/>
            <person name="Shen N."/>
        </authorList>
    </citation>
    <scope>NUCLEOTIDE SEQUENCE</scope>
    <source>
        <strain evidence="2">GXMU-J5</strain>
    </source>
</reference>
<dbReference type="Proteomes" id="UP001163064">
    <property type="component" value="Unassembled WGS sequence"/>
</dbReference>
<keyword evidence="3" id="KW-1185">Reference proteome</keyword>
<accession>A0ABT3U1J2</accession>
<feature type="compositionally biased region" description="Basic and acidic residues" evidence="1">
    <location>
        <begin position="28"/>
        <end position="53"/>
    </location>
</feature>
<name>A0ABT3U1J2_9ACTN</name>
<dbReference type="Gene3D" id="3.90.1750.20">
    <property type="entry name" value="Putative Large Serine Recombinase, Chain B, Domain 2"/>
    <property type="match status" value="1"/>
</dbReference>
<protein>
    <recommendedName>
        <fullName evidence="4">Transposase</fullName>
    </recommendedName>
</protein>
<comment type="caution">
    <text evidence="2">The sequence shown here is derived from an EMBL/GenBank/DDBJ whole genome shotgun (WGS) entry which is preliminary data.</text>
</comment>
<evidence type="ECO:0000256" key="1">
    <source>
        <dbReference type="SAM" id="MobiDB-lite"/>
    </source>
</evidence>
<feature type="region of interest" description="Disordered" evidence="1">
    <location>
        <begin position="17"/>
        <end position="54"/>
    </location>
</feature>
<organism evidence="2 3">
    <name type="scientific">Streptomyces beihaiensis</name>
    <dbReference type="NCBI Taxonomy" id="2984495"/>
    <lineage>
        <taxon>Bacteria</taxon>
        <taxon>Bacillati</taxon>
        <taxon>Actinomycetota</taxon>
        <taxon>Actinomycetes</taxon>
        <taxon>Kitasatosporales</taxon>
        <taxon>Streptomycetaceae</taxon>
        <taxon>Streptomyces</taxon>
    </lineage>
</organism>
<dbReference type="EMBL" id="JAPHNL010000295">
    <property type="protein sequence ID" value="MCX3063134.1"/>
    <property type="molecule type" value="Genomic_DNA"/>
</dbReference>
<evidence type="ECO:0000313" key="3">
    <source>
        <dbReference type="Proteomes" id="UP001163064"/>
    </source>
</evidence>
<dbReference type="InterPro" id="IPR038109">
    <property type="entry name" value="DNA_bind_recomb_sf"/>
</dbReference>
<evidence type="ECO:0008006" key="4">
    <source>
        <dbReference type="Google" id="ProtNLM"/>
    </source>
</evidence>
<sequence>MVEMSFAGISDNKIATTLEAEDVPAPGEAERRSTERRMESTKKRRVSKEDSPIRRRARTVRRILSHRAIAGFASERVKRGRSYVN</sequence>
<dbReference type="RefSeq" id="WP_266603823.1">
    <property type="nucleotide sequence ID" value="NZ_JAPHNL010000295.1"/>
</dbReference>
<proteinExistence type="predicted"/>